<reference evidence="3" key="2">
    <citation type="submission" date="2025-08" db="UniProtKB">
        <authorList>
            <consortium name="RefSeq"/>
        </authorList>
    </citation>
    <scope>IDENTIFICATION</scope>
    <source>
        <tissue evidence="3">Leaf</tissue>
    </source>
</reference>
<dbReference type="RefSeq" id="XP_010511736.1">
    <property type="nucleotide sequence ID" value="XM_010513434.1"/>
</dbReference>
<protein>
    <submittedName>
        <fullName evidence="3">CLAVATA3/ESR (CLE)-related protein 8</fullName>
    </submittedName>
</protein>
<evidence type="ECO:0000313" key="3">
    <source>
        <dbReference type="RefSeq" id="XP_010511736.1"/>
    </source>
</evidence>
<reference evidence="2" key="1">
    <citation type="journal article" date="2014" name="Nat. Commun.">
        <title>The emerging biofuel crop Camelina sativa retains a highly undifferentiated hexaploid genome structure.</title>
        <authorList>
            <person name="Kagale S."/>
            <person name="Koh C."/>
            <person name="Nixon J."/>
            <person name="Bollina V."/>
            <person name="Clarke W.E."/>
            <person name="Tuteja R."/>
            <person name="Spillane C."/>
            <person name="Robinson S.J."/>
            <person name="Links M.G."/>
            <person name="Clarke C."/>
            <person name="Higgins E.E."/>
            <person name="Huebert T."/>
            <person name="Sharpe A.G."/>
            <person name="Parkin I.A."/>
        </authorList>
    </citation>
    <scope>NUCLEOTIDE SEQUENCE [LARGE SCALE GENOMIC DNA]</scope>
    <source>
        <strain evidence="2">cv. DH55</strain>
    </source>
</reference>
<accession>A0ABM0Z821</accession>
<dbReference type="Proteomes" id="UP000694864">
    <property type="component" value="Chromosome 5"/>
</dbReference>
<feature type="chain" id="PRO_5045349698" evidence="1">
    <location>
        <begin position="25"/>
        <end position="78"/>
    </location>
</feature>
<organism evidence="2 3">
    <name type="scientific">Camelina sativa</name>
    <name type="common">False flax</name>
    <name type="synonym">Myagrum sativum</name>
    <dbReference type="NCBI Taxonomy" id="90675"/>
    <lineage>
        <taxon>Eukaryota</taxon>
        <taxon>Viridiplantae</taxon>
        <taxon>Streptophyta</taxon>
        <taxon>Embryophyta</taxon>
        <taxon>Tracheophyta</taxon>
        <taxon>Spermatophyta</taxon>
        <taxon>Magnoliopsida</taxon>
        <taxon>eudicotyledons</taxon>
        <taxon>Gunneridae</taxon>
        <taxon>Pentapetalae</taxon>
        <taxon>rosids</taxon>
        <taxon>malvids</taxon>
        <taxon>Brassicales</taxon>
        <taxon>Brassicaceae</taxon>
        <taxon>Camelineae</taxon>
        <taxon>Camelina</taxon>
    </lineage>
</organism>
<evidence type="ECO:0000313" key="2">
    <source>
        <dbReference type="Proteomes" id="UP000694864"/>
    </source>
</evidence>
<sequence>MKVLKRDEMLLITLICILLTSSMARQNPSLFRVMRDEVPTGTDLKQIKAQPHLPPLFQIKRIVPTGPNPLHEMVASPH</sequence>
<feature type="signal peptide" evidence="1">
    <location>
        <begin position="1"/>
        <end position="24"/>
    </location>
</feature>
<keyword evidence="1" id="KW-0732">Signal</keyword>
<evidence type="ECO:0000256" key="1">
    <source>
        <dbReference type="SAM" id="SignalP"/>
    </source>
</evidence>
<gene>
    <name evidence="3" type="primary">LOC104787795</name>
</gene>
<dbReference type="GeneID" id="104787795"/>
<name>A0ABM0Z821_CAMSA</name>
<keyword evidence="2" id="KW-1185">Reference proteome</keyword>
<proteinExistence type="predicted"/>